<keyword evidence="4" id="KW-1185">Reference proteome</keyword>
<feature type="region of interest" description="Disordered" evidence="1">
    <location>
        <begin position="133"/>
        <end position="155"/>
    </location>
</feature>
<dbReference type="PROSITE" id="PS50835">
    <property type="entry name" value="IG_LIKE"/>
    <property type="match status" value="1"/>
</dbReference>
<dbReference type="SUPFAM" id="SSF48726">
    <property type="entry name" value="Immunoglobulin"/>
    <property type="match status" value="1"/>
</dbReference>
<dbReference type="Gene3D" id="2.60.40.10">
    <property type="entry name" value="Immunoglobulins"/>
    <property type="match status" value="1"/>
</dbReference>
<evidence type="ECO:0000259" key="2">
    <source>
        <dbReference type="PROSITE" id="PS50835"/>
    </source>
</evidence>
<dbReference type="AlphaFoldDB" id="A0A7R9G9Q6"/>
<dbReference type="SMART" id="SM00409">
    <property type="entry name" value="IG"/>
    <property type="match status" value="1"/>
</dbReference>
<reference evidence="3" key="1">
    <citation type="submission" date="2020-11" db="EMBL/GenBank/DDBJ databases">
        <authorList>
            <person name="Tran Van P."/>
        </authorList>
    </citation>
    <scope>NUCLEOTIDE SEQUENCE</scope>
</reference>
<feature type="domain" description="Ig-like" evidence="2">
    <location>
        <begin position="73"/>
        <end position="225"/>
    </location>
</feature>
<dbReference type="EMBL" id="OA882120">
    <property type="protein sequence ID" value="CAD7273026.1"/>
    <property type="molecule type" value="Genomic_DNA"/>
</dbReference>
<accession>A0A7R9G9Q6</accession>
<dbReference type="EMBL" id="CAJPEX010000083">
    <property type="protein sequence ID" value="CAG0913178.1"/>
    <property type="molecule type" value="Genomic_DNA"/>
</dbReference>
<gene>
    <name evidence="3" type="ORF">NMOB1V02_LOCUS934</name>
</gene>
<evidence type="ECO:0000313" key="4">
    <source>
        <dbReference type="Proteomes" id="UP000678499"/>
    </source>
</evidence>
<name>A0A7R9G9Q6_9CRUS</name>
<dbReference type="PANTHER" id="PTHR21261:SF15">
    <property type="entry name" value="BEATEN PATH IIIA, ISOFORM D-RELATED"/>
    <property type="match status" value="1"/>
</dbReference>
<dbReference type="InterPro" id="IPR003599">
    <property type="entry name" value="Ig_sub"/>
</dbReference>
<proteinExistence type="predicted"/>
<dbReference type="Proteomes" id="UP000678499">
    <property type="component" value="Unassembled WGS sequence"/>
</dbReference>
<organism evidence="3">
    <name type="scientific">Notodromas monacha</name>
    <dbReference type="NCBI Taxonomy" id="399045"/>
    <lineage>
        <taxon>Eukaryota</taxon>
        <taxon>Metazoa</taxon>
        <taxon>Ecdysozoa</taxon>
        <taxon>Arthropoda</taxon>
        <taxon>Crustacea</taxon>
        <taxon>Oligostraca</taxon>
        <taxon>Ostracoda</taxon>
        <taxon>Podocopa</taxon>
        <taxon>Podocopida</taxon>
        <taxon>Cypridocopina</taxon>
        <taxon>Cypridoidea</taxon>
        <taxon>Cyprididae</taxon>
        <taxon>Notodromas</taxon>
    </lineage>
</organism>
<sequence>MLRYCLSLPVMGDESQTELRGSTMRIPSGLVLFSGTGSAASELARKGSQDFARTRVSGDLRVKARVPTHAARGDAAKLHCNYETSGSDGPIYSVKWYKNENEFFRYQPWSNPPAQIFAQAGVTVDGKLGRRPGGPCWSPPRYPKTGPSTRGPVFGSRGHRLNTGCLFYGRPVWSGRHASKQARDTHSAHTQLTSSNDKMVVLRSVNLTTSGRYKCEVSTEGQFITESDSGALLVVGKAIPRMTR</sequence>
<dbReference type="InterPro" id="IPR036179">
    <property type="entry name" value="Ig-like_dom_sf"/>
</dbReference>
<evidence type="ECO:0000256" key="1">
    <source>
        <dbReference type="SAM" id="MobiDB-lite"/>
    </source>
</evidence>
<dbReference type="OrthoDB" id="6415662at2759"/>
<protein>
    <recommendedName>
        <fullName evidence="2">Ig-like domain-containing protein</fullName>
    </recommendedName>
</protein>
<evidence type="ECO:0000313" key="3">
    <source>
        <dbReference type="EMBL" id="CAD7273026.1"/>
    </source>
</evidence>
<dbReference type="InterPro" id="IPR007110">
    <property type="entry name" value="Ig-like_dom"/>
</dbReference>
<dbReference type="PANTHER" id="PTHR21261">
    <property type="entry name" value="BEAT PROTEIN"/>
    <property type="match status" value="1"/>
</dbReference>
<dbReference type="InterPro" id="IPR013783">
    <property type="entry name" value="Ig-like_fold"/>
</dbReference>